<accession>A0A7K1USR7</accession>
<dbReference type="AlphaFoldDB" id="A0A7K1USR7"/>
<comment type="caution">
    <text evidence="2">The sequence shown here is derived from an EMBL/GenBank/DDBJ whole genome shotgun (WGS) entry which is preliminary data.</text>
</comment>
<dbReference type="Proteomes" id="UP000466794">
    <property type="component" value="Unassembled WGS sequence"/>
</dbReference>
<dbReference type="EMBL" id="WRPP01000001">
    <property type="protein sequence ID" value="MVU77384.1"/>
    <property type="molecule type" value="Genomic_DNA"/>
</dbReference>
<evidence type="ECO:0000256" key="1">
    <source>
        <dbReference type="SAM" id="Phobius"/>
    </source>
</evidence>
<evidence type="ECO:0000313" key="2">
    <source>
        <dbReference type="EMBL" id="MVU77384.1"/>
    </source>
</evidence>
<name>A0A7K1USR7_9NOCA</name>
<reference evidence="2 3" key="1">
    <citation type="submission" date="2019-12" db="EMBL/GenBank/DDBJ databases">
        <title>Nocardia sp. nov. ET3-3 isolated from soil.</title>
        <authorList>
            <person name="Kanchanasin P."/>
            <person name="Tanasupawat S."/>
            <person name="Yuki M."/>
            <person name="Kudo T."/>
        </authorList>
    </citation>
    <scope>NUCLEOTIDE SEQUENCE [LARGE SCALE GENOMIC DNA]</scope>
    <source>
        <strain evidence="2 3">ET3-3</strain>
    </source>
</reference>
<gene>
    <name evidence="2" type="ORF">GPX89_09005</name>
</gene>
<organism evidence="2 3">
    <name type="scientific">Nocardia terrae</name>
    <dbReference type="NCBI Taxonomy" id="2675851"/>
    <lineage>
        <taxon>Bacteria</taxon>
        <taxon>Bacillati</taxon>
        <taxon>Actinomycetota</taxon>
        <taxon>Actinomycetes</taxon>
        <taxon>Mycobacteriales</taxon>
        <taxon>Nocardiaceae</taxon>
        <taxon>Nocardia</taxon>
    </lineage>
</organism>
<dbReference type="RefSeq" id="WP_157386733.1">
    <property type="nucleotide sequence ID" value="NZ_WRPP01000001.1"/>
</dbReference>
<feature type="transmembrane region" description="Helical" evidence="1">
    <location>
        <begin position="26"/>
        <end position="46"/>
    </location>
</feature>
<keyword evidence="1" id="KW-0472">Membrane</keyword>
<sequence length="87" mass="9780">MRRVEPETPAVQPISPPPAAPAKWKLAVLAFVGLYPLVLLASWSVAHLLPSWPLPVRTALVIALVVPTMTWLVTPTVHRRTRHWLHR</sequence>
<keyword evidence="3" id="KW-1185">Reference proteome</keyword>
<proteinExistence type="predicted"/>
<feature type="transmembrane region" description="Helical" evidence="1">
    <location>
        <begin position="58"/>
        <end position="77"/>
    </location>
</feature>
<evidence type="ECO:0000313" key="3">
    <source>
        <dbReference type="Proteomes" id="UP000466794"/>
    </source>
</evidence>
<keyword evidence="1" id="KW-0812">Transmembrane</keyword>
<keyword evidence="1" id="KW-1133">Transmembrane helix</keyword>
<protein>
    <submittedName>
        <fullName evidence="2">Uncharacterized protein</fullName>
    </submittedName>
</protein>